<dbReference type="EMBL" id="QWFA01000096">
    <property type="protein sequence ID" value="ROV67037.1"/>
    <property type="molecule type" value="Genomic_DNA"/>
</dbReference>
<feature type="domain" description="Transposase IS4-like" evidence="1">
    <location>
        <begin position="110"/>
        <end position="264"/>
    </location>
</feature>
<name>A0A423UXN8_STRGL</name>
<comment type="caution">
    <text evidence="3">The sequence shown here is derived from an EMBL/GenBank/DDBJ whole genome shotgun (WGS) entry which is preliminary data.</text>
</comment>
<accession>A0A423UXN8</accession>
<dbReference type="NCBIfam" id="NF033580">
    <property type="entry name" value="transpos_IS5_3"/>
    <property type="match status" value="1"/>
</dbReference>
<evidence type="ECO:0000259" key="2">
    <source>
        <dbReference type="Pfam" id="PF13340"/>
    </source>
</evidence>
<sequence length="282" mass="32562">MDVVRTVGTSPWIVPDDLWERIEPLLPKKERRFRYPGRRPVPDRRVLCGILYVLHTGIQWEHLPKELGFGSGMTCWRRLRDWNQAGVWQRLHETLLAELNAAARLDWSRCVVDSSHVRAPKRGLYTGPSPVDRGRAGSKHHVITDGHGTPLAVLLTGGNRNDVTQLMPLLDAIPPVRGRVGHPRRKPDSLFADRGYDHDIYRDQVRARGIVPAIARRNTRHGTGLGVYRWVVERTFAWLHGFRQLRVRWERRADIHEAFLKLACYLITHRHIRSLCEPPRDG</sequence>
<dbReference type="InterPro" id="IPR025161">
    <property type="entry name" value="IS402-like_dom"/>
</dbReference>
<dbReference type="AlphaFoldDB" id="A0A423UXN8"/>
<protein>
    <submittedName>
        <fullName evidence="3">IS5 family transposase</fullName>
    </submittedName>
</protein>
<evidence type="ECO:0000313" key="3">
    <source>
        <dbReference type="EMBL" id="ROV67037.1"/>
    </source>
</evidence>
<dbReference type="GO" id="GO:0006313">
    <property type="term" value="P:DNA transposition"/>
    <property type="evidence" value="ECO:0007669"/>
    <property type="project" value="InterPro"/>
</dbReference>
<organism evidence="3 4">
    <name type="scientific">Streptomyces globisporus</name>
    <dbReference type="NCBI Taxonomy" id="1908"/>
    <lineage>
        <taxon>Bacteria</taxon>
        <taxon>Bacillati</taxon>
        <taxon>Actinomycetota</taxon>
        <taxon>Actinomycetes</taxon>
        <taxon>Kitasatosporales</taxon>
        <taxon>Streptomycetaceae</taxon>
        <taxon>Streptomyces</taxon>
    </lineage>
</organism>
<reference evidence="3 4" key="1">
    <citation type="submission" date="2018-08" db="EMBL/GenBank/DDBJ databases">
        <title>Streptomyces globisporus 1912-4Crt, whole genome shotgun sequence.</title>
        <authorList>
            <person name="Matselyukh B."/>
        </authorList>
    </citation>
    <scope>NUCLEOTIDE SEQUENCE [LARGE SCALE GENOMIC DNA]</scope>
    <source>
        <strain evidence="3 4">1912-4Crt</strain>
    </source>
</reference>
<dbReference type="InterPro" id="IPR002559">
    <property type="entry name" value="Transposase_11"/>
</dbReference>
<dbReference type="PANTHER" id="PTHR30007:SF1">
    <property type="entry name" value="BLR1914 PROTEIN"/>
    <property type="match status" value="1"/>
</dbReference>
<proteinExistence type="predicted"/>
<dbReference type="Pfam" id="PF13340">
    <property type="entry name" value="DUF4096"/>
    <property type="match status" value="1"/>
</dbReference>
<evidence type="ECO:0000313" key="4">
    <source>
        <dbReference type="Proteomes" id="UP000285596"/>
    </source>
</evidence>
<dbReference type="PANTHER" id="PTHR30007">
    <property type="entry name" value="PHP DOMAIN PROTEIN"/>
    <property type="match status" value="1"/>
</dbReference>
<feature type="domain" description="Insertion element IS402-like" evidence="2">
    <location>
        <begin position="15"/>
        <end position="92"/>
    </location>
</feature>
<evidence type="ECO:0000259" key="1">
    <source>
        <dbReference type="Pfam" id="PF01609"/>
    </source>
</evidence>
<dbReference type="Proteomes" id="UP000285596">
    <property type="component" value="Unassembled WGS sequence"/>
</dbReference>
<dbReference type="GO" id="GO:0004803">
    <property type="term" value="F:transposase activity"/>
    <property type="evidence" value="ECO:0007669"/>
    <property type="project" value="InterPro"/>
</dbReference>
<dbReference type="Pfam" id="PF01609">
    <property type="entry name" value="DDE_Tnp_1"/>
    <property type="match status" value="1"/>
</dbReference>
<gene>
    <name evidence="3" type="ORF">D3105_18895</name>
</gene>
<dbReference type="GO" id="GO:0003677">
    <property type="term" value="F:DNA binding"/>
    <property type="evidence" value="ECO:0007669"/>
    <property type="project" value="InterPro"/>
</dbReference>